<feature type="signal peptide" evidence="1">
    <location>
        <begin position="1"/>
        <end position="20"/>
    </location>
</feature>
<gene>
    <name evidence="2" type="ORF">DCW38_02020</name>
</gene>
<evidence type="ECO:0000313" key="3">
    <source>
        <dbReference type="Proteomes" id="UP000264062"/>
    </source>
</evidence>
<comment type="caution">
    <text evidence="2">The sequence shown here is derived from an EMBL/GenBank/DDBJ whole genome shotgun (WGS) entry which is preliminary data.</text>
</comment>
<accession>A0A350H8S5</accession>
<evidence type="ECO:0000256" key="1">
    <source>
        <dbReference type="SAM" id="SignalP"/>
    </source>
</evidence>
<protein>
    <submittedName>
        <fullName evidence="2">Uncharacterized protein</fullName>
    </submittedName>
</protein>
<proteinExistence type="predicted"/>
<feature type="chain" id="PRO_5016864693" evidence="1">
    <location>
        <begin position="21"/>
        <end position="59"/>
    </location>
</feature>
<keyword evidence="1" id="KW-0732">Signal</keyword>
<name>A0A350H8S5_UNCW3</name>
<reference evidence="2 3" key="1">
    <citation type="journal article" date="2018" name="Nat. Biotechnol.">
        <title>A standardized bacterial taxonomy based on genome phylogeny substantially revises the tree of life.</title>
        <authorList>
            <person name="Parks D.H."/>
            <person name="Chuvochina M."/>
            <person name="Waite D.W."/>
            <person name="Rinke C."/>
            <person name="Skarshewski A."/>
            <person name="Chaumeil P.A."/>
            <person name="Hugenholtz P."/>
        </authorList>
    </citation>
    <scope>NUCLEOTIDE SEQUENCE [LARGE SCALE GENOMIC DNA]</scope>
    <source>
        <strain evidence="2">UBA9956</strain>
    </source>
</reference>
<organism evidence="2 3">
    <name type="scientific">candidate division WOR-3 bacterium</name>
    <dbReference type="NCBI Taxonomy" id="2052148"/>
    <lineage>
        <taxon>Bacteria</taxon>
        <taxon>Bacteria division WOR-3</taxon>
    </lineage>
</organism>
<dbReference type="AlphaFoldDB" id="A0A350H8S5"/>
<sequence length="59" mass="6240">MKLNVLLVIVMIVAALGAFASITFSIAMTQCNPCCIASSTNKTISVSPYTSSMNILLNE</sequence>
<evidence type="ECO:0000313" key="2">
    <source>
        <dbReference type="EMBL" id="HAV91941.1"/>
    </source>
</evidence>
<dbReference type="Proteomes" id="UP000264062">
    <property type="component" value="Unassembled WGS sequence"/>
</dbReference>
<dbReference type="EMBL" id="DMZY01000062">
    <property type="protein sequence ID" value="HAV91941.1"/>
    <property type="molecule type" value="Genomic_DNA"/>
</dbReference>